<name>A0ABW4RCK8_9BACL</name>
<comment type="caution">
    <text evidence="1">The sequence shown here is derived from an EMBL/GenBank/DDBJ whole genome shotgun (WGS) entry which is preliminary data.</text>
</comment>
<keyword evidence="2" id="KW-1185">Reference proteome</keyword>
<organism evidence="1 2">
    <name type="scientific">Paenibacillus wenxiniae</name>
    <dbReference type="NCBI Taxonomy" id="1636843"/>
    <lineage>
        <taxon>Bacteria</taxon>
        <taxon>Bacillati</taxon>
        <taxon>Bacillota</taxon>
        <taxon>Bacilli</taxon>
        <taxon>Bacillales</taxon>
        <taxon>Paenibacillaceae</taxon>
        <taxon>Paenibacillus</taxon>
    </lineage>
</organism>
<dbReference type="Proteomes" id="UP001597233">
    <property type="component" value="Unassembled WGS sequence"/>
</dbReference>
<sequence length="161" mass="19043">MNYEAIYYLKDIDRLNDTELSQLLFLFKKENDILLFAIIEENLKYESEETSRYLCSLKYYVGDKWIFPHLKPSFLEFKKILWYRTDAIRSIQKAVSLDHLFRSVVLENGDSIENAKYVFYVIETIDSQVLCIAVKSIEDFNTCILPAITKFDQSIQILNQI</sequence>
<evidence type="ECO:0000313" key="1">
    <source>
        <dbReference type="EMBL" id="MFD1883903.1"/>
    </source>
</evidence>
<protein>
    <submittedName>
        <fullName evidence="1">Uncharacterized protein</fullName>
    </submittedName>
</protein>
<gene>
    <name evidence="1" type="ORF">ACFSC9_00010</name>
</gene>
<accession>A0ABW4RCK8</accession>
<proteinExistence type="predicted"/>
<evidence type="ECO:0000313" key="2">
    <source>
        <dbReference type="Proteomes" id="UP001597233"/>
    </source>
</evidence>
<dbReference type="EMBL" id="JBHUEH010000001">
    <property type="protein sequence ID" value="MFD1883903.1"/>
    <property type="molecule type" value="Genomic_DNA"/>
</dbReference>
<reference evidence="2" key="1">
    <citation type="journal article" date="2019" name="Int. J. Syst. Evol. Microbiol.">
        <title>The Global Catalogue of Microorganisms (GCM) 10K type strain sequencing project: providing services to taxonomists for standard genome sequencing and annotation.</title>
        <authorList>
            <consortium name="The Broad Institute Genomics Platform"/>
            <consortium name="The Broad Institute Genome Sequencing Center for Infectious Disease"/>
            <person name="Wu L."/>
            <person name="Ma J."/>
        </authorList>
    </citation>
    <scope>NUCLEOTIDE SEQUENCE [LARGE SCALE GENOMIC DNA]</scope>
    <source>
        <strain evidence="2">CCUG 54950</strain>
    </source>
</reference>
<dbReference type="RefSeq" id="WP_347327382.1">
    <property type="nucleotide sequence ID" value="NZ_JBCGUH010000028.1"/>
</dbReference>